<dbReference type="EMBL" id="JARYMX010000003">
    <property type="protein sequence ID" value="KAJ9555919.1"/>
    <property type="molecule type" value="Genomic_DNA"/>
</dbReference>
<organism evidence="15 16">
    <name type="scientific">Centaurea solstitialis</name>
    <name type="common">yellow star-thistle</name>
    <dbReference type="NCBI Taxonomy" id="347529"/>
    <lineage>
        <taxon>Eukaryota</taxon>
        <taxon>Viridiplantae</taxon>
        <taxon>Streptophyta</taxon>
        <taxon>Embryophyta</taxon>
        <taxon>Tracheophyta</taxon>
        <taxon>Spermatophyta</taxon>
        <taxon>Magnoliopsida</taxon>
        <taxon>eudicotyledons</taxon>
        <taxon>Gunneridae</taxon>
        <taxon>Pentapetalae</taxon>
        <taxon>asterids</taxon>
        <taxon>campanulids</taxon>
        <taxon>Asterales</taxon>
        <taxon>Asteraceae</taxon>
        <taxon>Carduoideae</taxon>
        <taxon>Cardueae</taxon>
        <taxon>Centaureinae</taxon>
        <taxon>Centaurea</taxon>
    </lineage>
</organism>
<evidence type="ECO:0000256" key="7">
    <source>
        <dbReference type="ARBA" id="ARBA00023002"/>
    </source>
</evidence>
<keyword evidence="8" id="KW-0408">Iron</keyword>
<evidence type="ECO:0000256" key="1">
    <source>
        <dbReference type="ARBA" id="ARBA00000189"/>
    </source>
</evidence>
<evidence type="ECO:0000313" key="16">
    <source>
        <dbReference type="Proteomes" id="UP001172457"/>
    </source>
</evidence>
<keyword evidence="10" id="KW-0106">Calcium</keyword>
<evidence type="ECO:0000256" key="3">
    <source>
        <dbReference type="ARBA" id="ARBA00012313"/>
    </source>
</evidence>
<dbReference type="InterPro" id="IPR002016">
    <property type="entry name" value="Haem_peroxidase"/>
</dbReference>
<evidence type="ECO:0000256" key="11">
    <source>
        <dbReference type="PIRSR" id="PIRSR600823-4"/>
    </source>
</evidence>
<proteinExistence type="inferred from homology"/>
<gene>
    <name evidence="15" type="ORF">OSB04_010533</name>
</gene>
<feature type="binding site" evidence="10">
    <location>
        <position position="145"/>
    </location>
    <ligand>
        <name>Ca(2+)</name>
        <dbReference type="ChEBI" id="CHEBI:29108"/>
        <label>1</label>
    </ligand>
</feature>
<dbReference type="Pfam" id="PF00141">
    <property type="entry name" value="peroxidase"/>
    <property type="match status" value="1"/>
</dbReference>
<name>A0AA38WN92_9ASTR</name>
<dbReference type="GO" id="GO:0006979">
    <property type="term" value="P:response to oxidative stress"/>
    <property type="evidence" value="ECO:0007669"/>
    <property type="project" value="InterPro"/>
</dbReference>
<dbReference type="InterPro" id="IPR000823">
    <property type="entry name" value="Peroxidase_pln"/>
</dbReference>
<comment type="cofactor">
    <cofactor evidence="10">
        <name>Ca(2+)</name>
        <dbReference type="ChEBI" id="CHEBI:29108"/>
    </cofactor>
    <text evidence="10">Binds 2 calcium ions per subunit.</text>
</comment>
<evidence type="ECO:0000256" key="5">
    <source>
        <dbReference type="ARBA" id="ARBA00022617"/>
    </source>
</evidence>
<dbReference type="Proteomes" id="UP001172457">
    <property type="component" value="Chromosome 3"/>
</dbReference>
<evidence type="ECO:0000256" key="6">
    <source>
        <dbReference type="ARBA" id="ARBA00022723"/>
    </source>
</evidence>
<accession>A0AA38WN92</accession>
<keyword evidence="7" id="KW-0560">Oxidoreductase</keyword>
<evidence type="ECO:0000259" key="14">
    <source>
        <dbReference type="PROSITE" id="PS50873"/>
    </source>
</evidence>
<dbReference type="InterPro" id="IPR010255">
    <property type="entry name" value="Haem_peroxidase_sf"/>
</dbReference>
<evidence type="ECO:0000256" key="13">
    <source>
        <dbReference type="SAM" id="Phobius"/>
    </source>
</evidence>
<dbReference type="GO" id="GO:0140825">
    <property type="term" value="F:lactoperoxidase activity"/>
    <property type="evidence" value="ECO:0007669"/>
    <property type="project" value="UniProtKB-EC"/>
</dbReference>
<keyword evidence="13" id="KW-0472">Membrane</keyword>
<feature type="site" description="Transition state stabilizer" evidence="11">
    <location>
        <position position="137"/>
    </location>
</feature>
<dbReference type="PROSITE" id="PS50873">
    <property type="entry name" value="PEROXIDASE_4"/>
    <property type="match status" value="1"/>
</dbReference>
<comment type="caution">
    <text evidence="15">The sequence shown here is derived from an EMBL/GenBank/DDBJ whole genome shotgun (WGS) entry which is preliminary data.</text>
</comment>
<dbReference type="AlphaFoldDB" id="A0AA38WN92"/>
<evidence type="ECO:0000256" key="10">
    <source>
        <dbReference type="PIRSR" id="PIRSR600823-3"/>
    </source>
</evidence>
<dbReference type="GO" id="GO:0020037">
    <property type="term" value="F:heme binding"/>
    <property type="evidence" value="ECO:0007669"/>
    <property type="project" value="InterPro"/>
</dbReference>
<feature type="binding site" evidence="10">
    <location>
        <position position="142"/>
    </location>
    <ligand>
        <name>Ca(2+)</name>
        <dbReference type="ChEBI" id="CHEBI:29108"/>
        <label>1</label>
    </ligand>
</feature>
<evidence type="ECO:0000256" key="8">
    <source>
        <dbReference type="ARBA" id="ARBA00023004"/>
    </source>
</evidence>
<dbReference type="GO" id="GO:0046872">
    <property type="term" value="F:metal ion binding"/>
    <property type="evidence" value="ECO:0007669"/>
    <property type="project" value="UniProtKB-KW"/>
</dbReference>
<dbReference type="SUPFAM" id="SSF48113">
    <property type="entry name" value="Heme-dependent peroxidases"/>
    <property type="match status" value="1"/>
</dbReference>
<evidence type="ECO:0000256" key="4">
    <source>
        <dbReference type="ARBA" id="ARBA00022559"/>
    </source>
</evidence>
<evidence type="ECO:0000313" key="15">
    <source>
        <dbReference type="EMBL" id="KAJ9555919.1"/>
    </source>
</evidence>
<comment type="catalytic activity">
    <reaction evidence="1">
        <text>2 a phenolic donor + H2O2 = 2 a phenolic radical donor + 2 H2O</text>
        <dbReference type="Rhea" id="RHEA:56136"/>
        <dbReference type="ChEBI" id="CHEBI:15377"/>
        <dbReference type="ChEBI" id="CHEBI:16240"/>
        <dbReference type="ChEBI" id="CHEBI:139520"/>
        <dbReference type="ChEBI" id="CHEBI:139521"/>
        <dbReference type="EC" id="1.11.1.7"/>
    </reaction>
</comment>
<keyword evidence="13" id="KW-0812">Transmembrane</keyword>
<dbReference type="PRINTS" id="PR00458">
    <property type="entry name" value="PEROXIDASE"/>
</dbReference>
<keyword evidence="13" id="KW-1133">Transmembrane helix</keyword>
<evidence type="ECO:0000256" key="12">
    <source>
        <dbReference type="RuleBase" id="RU004241"/>
    </source>
</evidence>
<dbReference type="Gene3D" id="1.10.520.10">
    <property type="match status" value="2"/>
</dbReference>
<keyword evidence="5" id="KW-0349">Heme</keyword>
<reference evidence="15" key="1">
    <citation type="submission" date="2023-03" db="EMBL/GenBank/DDBJ databases">
        <title>Chromosome-scale reference genome and RAD-based genetic map of yellow starthistle (Centaurea solstitialis) reveal putative structural variation and QTLs associated with invader traits.</title>
        <authorList>
            <person name="Reatini B."/>
            <person name="Cang F.A."/>
            <person name="Jiang Q."/>
            <person name="Mckibben M.T.W."/>
            <person name="Barker M.S."/>
            <person name="Rieseberg L.H."/>
            <person name="Dlugosch K.M."/>
        </authorList>
    </citation>
    <scope>NUCLEOTIDE SEQUENCE</scope>
    <source>
        <strain evidence="15">CAN-66</strain>
        <tissue evidence="15">Leaf</tissue>
    </source>
</reference>
<comment type="similarity">
    <text evidence="12">Belongs to the peroxidase family.</text>
</comment>
<evidence type="ECO:0000256" key="9">
    <source>
        <dbReference type="PIRSR" id="PIRSR600823-1"/>
    </source>
</evidence>
<feature type="active site" description="Proton acceptor" evidence="9">
    <location>
        <position position="141"/>
    </location>
</feature>
<feature type="domain" description="Plant heme peroxidase family profile" evidence="14">
    <location>
        <begin position="98"/>
        <end position="184"/>
    </location>
</feature>
<dbReference type="EC" id="1.11.1.7" evidence="3"/>
<keyword evidence="16" id="KW-1185">Reference proteome</keyword>
<keyword evidence="6 10" id="KW-0479">Metal-binding</keyword>
<comment type="cofactor">
    <cofactor evidence="2">
        <name>heme b</name>
        <dbReference type="ChEBI" id="CHEBI:60344"/>
    </cofactor>
</comment>
<protein>
    <recommendedName>
        <fullName evidence="3">peroxidase</fullName>
        <ecNumber evidence="3">1.11.1.7</ecNumber>
    </recommendedName>
</protein>
<evidence type="ECO:0000256" key="2">
    <source>
        <dbReference type="ARBA" id="ARBA00001970"/>
    </source>
</evidence>
<feature type="transmembrane region" description="Helical" evidence="13">
    <location>
        <begin position="78"/>
        <end position="99"/>
    </location>
</feature>
<dbReference type="PANTHER" id="PTHR31235">
    <property type="entry name" value="PEROXIDASE 25-RELATED"/>
    <property type="match status" value="1"/>
</dbReference>
<keyword evidence="4" id="KW-0575">Peroxidase</keyword>
<sequence>MLHKIREWDVSPAHLEASPRRGRDSNKNISSFGKHKDTLIRCDATNMGYGDVYINGVMPTQKISSKKNPKRKHEENHIWIFVCFHFGGWLSMGAGGGGLKMKYYHKKCGSISVENTVRNIVWSKVATNPTMATKLLRLHYHDWFVRTTLEAECAGIVSCADIVALAARDAVSFQGSRTCFAMLV</sequence>